<protein>
    <recommendedName>
        <fullName evidence="3">Calcineurin-like phosphoesterase domain-containing protein</fullName>
    </recommendedName>
</protein>
<keyword evidence="5" id="KW-1185">Reference proteome</keyword>
<dbReference type="PROSITE" id="PS51257">
    <property type="entry name" value="PROKAR_LIPOPROTEIN"/>
    <property type="match status" value="1"/>
</dbReference>
<proteinExistence type="predicted"/>
<dbReference type="EMBL" id="CP011125">
    <property type="protein sequence ID" value="AKF03461.1"/>
    <property type="molecule type" value="Genomic_DNA"/>
</dbReference>
<evidence type="ECO:0000256" key="2">
    <source>
        <dbReference type="SAM" id="SignalP"/>
    </source>
</evidence>
<dbReference type="Gene3D" id="3.60.21.10">
    <property type="match status" value="1"/>
</dbReference>
<name>A0A0F6VZB7_9BACT</name>
<dbReference type="KEGG" id="samy:DB32_000610"/>
<dbReference type="InterPro" id="IPR029052">
    <property type="entry name" value="Metallo-depent_PP-like"/>
</dbReference>
<organism evidence="4 5">
    <name type="scientific">Sandaracinus amylolyticus</name>
    <dbReference type="NCBI Taxonomy" id="927083"/>
    <lineage>
        <taxon>Bacteria</taxon>
        <taxon>Pseudomonadati</taxon>
        <taxon>Myxococcota</taxon>
        <taxon>Polyangia</taxon>
        <taxon>Polyangiales</taxon>
        <taxon>Sandaracinaceae</taxon>
        <taxon>Sandaracinus</taxon>
    </lineage>
</organism>
<evidence type="ECO:0000313" key="5">
    <source>
        <dbReference type="Proteomes" id="UP000034883"/>
    </source>
</evidence>
<dbReference type="RefSeq" id="WP_053230919.1">
    <property type="nucleotide sequence ID" value="NZ_CP011125.1"/>
</dbReference>
<dbReference type="OrthoDB" id="8132905at2"/>
<feature type="chain" id="PRO_5002511158" description="Calcineurin-like phosphoesterase domain-containing protein" evidence="2">
    <location>
        <begin position="19"/>
        <end position="569"/>
    </location>
</feature>
<keyword evidence="2" id="KW-0732">Signal</keyword>
<sequence>MRRLALFASLLLALTACGGDDDSAPLDASIPEDAFDPHMGLRLPRCEDTDPAPETPLPHVASTLVSTLVPHVDRQARSGPRNPAQEVGETMYRDLDYHLVDVGPGQPHLTRTDLGANTTATTERRSLAWFAHLSDFQLVDDESPTRLARIDNASIPGGLRAQEAYLPRAVSAMSRTLARVEREERPYDFAIVTGDCADSAQQNEIQWVIDLMNGTPGLHTDSGDDDDPVPGEANDPKDPFDPTPFPAPWLFVPGNHDVEVVGVSAPNDRLRETALGVDAPSGTRDYRQWYAPVTSGPIPADPDRAIVDRDDIVEMLRAATSSGPHGPAGHGYPATGEVDTSLGANWTYDAIPGLLRILSIDTSDLTGGSKGMIRRPTVDGWLIPELDRAVADGVLVMLASHHSTTSIDRVVGEVGGDEVEDALTPEEIEALVASRAEVIAWLVGHTHDNRVRAVPGPDAAHPGYWEIMTSAIADYPSQARMIELVDNADGTLSIFATIVDYDTDDCMERRFRALTQMEWVAAWVDDVSRDAEDGNVQLVRAVPASAQAAVTAARATAPSRIESLTTLAE</sequence>
<feature type="region of interest" description="Disordered" evidence="1">
    <location>
        <begin position="216"/>
        <end position="240"/>
    </location>
</feature>
<dbReference type="InterPro" id="IPR004843">
    <property type="entry name" value="Calcineurin-like_PHP"/>
</dbReference>
<dbReference type="SUPFAM" id="SSF56300">
    <property type="entry name" value="Metallo-dependent phosphatases"/>
    <property type="match status" value="1"/>
</dbReference>
<dbReference type="Proteomes" id="UP000034883">
    <property type="component" value="Chromosome"/>
</dbReference>
<dbReference type="Pfam" id="PF00149">
    <property type="entry name" value="Metallophos"/>
    <property type="match status" value="1"/>
</dbReference>
<accession>A0A0F6VZB7</accession>
<gene>
    <name evidence="4" type="ORF">DB32_000610</name>
</gene>
<feature type="signal peptide" evidence="2">
    <location>
        <begin position="1"/>
        <end position="18"/>
    </location>
</feature>
<dbReference type="AlphaFoldDB" id="A0A0F6VZB7"/>
<feature type="domain" description="Calcineurin-like phosphoesterase" evidence="3">
    <location>
        <begin position="130"/>
        <end position="448"/>
    </location>
</feature>
<evidence type="ECO:0000259" key="3">
    <source>
        <dbReference type="Pfam" id="PF00149"/>
    </source>
</evidence>
<dbReference type="GO" id="GO:0016787">
    <property type="term" value="F:hydrolase activity"/>
    <property type="evidence" value="ECO:0007669"/>
    <property type="project" value="InterPro"/>
</dbReference>
<evidence type="ECO:0000256" key="1">
    <source>
        <dbReference type="SAM" id="MobiDB-lite"/>
    </source>
</evidence>
<evidence type="ECO:0000313" key="4">
    <source>
        <dbReference type="EMBL" id="AKF03461.1"/>
    </source>
</evidence>
<reference evidence="4 5" key="1">
    <citation type="submission" date="2015-03" db="EMBL/GenBank/DDBJ databases">
        <title>Genome assembly of Sandaracinus amylolyticus DSM 53668.</title>
        <authorList>
            <person name="Sharma G."/>
            <person name="Subramanian S."/>
        </authorList>
    </citation>
    <scope>NUCLEOTIDE SEQUENCE [LARGE SCALE GENOMIC DNA]</scope>
    <source>
        <strain evidence="4 5">DSM 53668</strain>
    </source>
</reference>
<dbReference type="STRING" id="927083.DB32_000610"/>